<dbReference type="PANTHER" id="PTHR10880">
    <property type="entry name" value="MORTALITY FACTOR 4-LIKE PROTEIN"/>
    <property type="match status" value="1"/>
</dbReference>
<evidence type="ECO:0000256" key="4">
    <source>
        <dbReference type="ARBA" id="ARBA00023163"/>
    </source>
</evidence>
<proteinExistence type="predicted"/>
<evidence type="ECO:0000256" key="5">
    <source>
        <dbReference type="ARBA" id="ARBA00023242"/>
    </source>
</evidence>
<dbReference type="Proteomes" id="UP001497382">
    <property type="component" value="Unassembled WGS sequence"/>
</dbReference>
<evidence type="ECO:0000256" key="2">
    <source>
        <dbReference type="ARBA" id="ARBA00022853"/>
    </source>
</evidence>
<dbReference type="InterPro" id="IPR008676">
    <property type="entry name" value="MRG"/>
</dbReference>
<dbReference type="Pfam" id="PF05712">
    <property type="entry name" value="MRG"/>
    <property type="match status" value="1"/>
</dbReference>
<dbReference type="GO" id="GO:0006355">
    <property type="term" value="P:regulation of DNA-templated transcription"/>
    <property type="evidence" value="ECO:0007669"/>
    <property type="project" value="InterPro"/>
</dbReference>
<dbReference type="PROSITE" id="PS51640">
    <property type="entry name" value="MRG"/>
    <property type="match status" value="1"/>
</dbReference>
<keyword evidence="4" id="KW-0804">Transcription</keyword>
<keyword evidence="2" id="KW-0156">Chromatin regulator</keyword>
<dbReference type="EMBL" id="CAXIEN010000173">
    <property type="protein sequence ID" value="CAL1283885.1"/>
    <property type="molecule type" value="Genomic_DNA"/>
</dbReference>
<name>A0AAV2AIT7_9ARAC</name>
<feature type="region of interest" description="Disordered" evidence="6">
    <location>
        <begin position="1"/>
        <end position="54"/>
    </location>
</feature>
<dbReference type="GO" id="GO:0006325">
    <property type="term" value="P:chromatin organization"/>
    <property type="evidence" value="ECO:0007669"/>
    <property type="project" value="UniProtKB-KW"/>
</dbReference>
<keyword evidence="5" id="KW-0539">Nucleus</keyword>
<gene>
    <name evidence="8" type="ORF">LARSCL_LOCUS12861</name>
</gene>
<keyword evidence="9" id="KW-1185">Reference proteome</keyword>
<dbReference type="Gene3D" id="1.10.274.30">
    <property type="entry name" value="MRG domain"/>
    <property type="match status" value="1"/>
</dbReference>
<dbReference type="GO" id="GO:0005634">
    <property type="term" value="C:nucleus"/>
    <property type="evidence" value="ECO:0007669"/>
    <property type="project" value="UniProtKB-SubCell"/>
</dbReference>
<evidence type="ECO:0000313" key="9">
    <source>
        <dbReference type="Proteomes" id="UP001497382"/>
    </source>
</evidence>
<dbReference type="PANTHER" id="PTHR10880:SF48">
    <property type="entry name" value="MORTALITY FACTOR 4 LIKE 2"/>
    <property type="match status" value="1"/>
</dbReference>
<feature type="compositionally biased region" description="Basic and acidic residues" evidence="6">
    <location>
        <begin position="22"/>
        <end position="32"/>
    </location>
</feature>
<dbReference type="AlphaFoldDB" id="A0AAV2AIT7"/>
<protein>
    <recommendedName>
        <fullName evidence="7">MRG domain-containing protein</fullName>
    </recommendedName>
</protein>
<evidence type="ECO:0000256" key="6">
    <source>
        <dbReference type="SAM" id="MobiDB-lite"/>
    </source>
</evidence>
<dbReference type="InterPro" id="IPR038217">
    <property type="entry name" value="MRG_C_sf"/>
</dbReference>
<dbReference type="InterPro" id="IPR026541">
    <property type="entry name" value="MRG_dom"/>
</dbReference>
<comment type="caution">
    <text evidence="8">The sequence shown here is derived from an EMBL/GenBank/DDBJ whole genome shotgun (WGS) entry which is preliminary data.</text>
</comment>
<feature type="domain" description="MRG" evidence="7">
    <location>
        <begin position="58"/>
        <end position="222"/>
    </location>
</feature>
<comment type="subcellular location">
    <subcellularLocation>
        <location evidence="1">Nucleus</location>
    </subcellularLocation>
</comment>
<accession>A0AAV2AIT7</accession>
<evidence type="ECO:0000259" key="7">
    <source>
        <dbReference type="Pfam" id="PF05712"/>
    </source>
</evidence>
<evidence type="ECO:0000256" key="3">
    <source>
        <dbReference type="ARBA" id="ARBA00023015"/>
    </source>
</evidence>
<feature type="compositionally biased region" description="Basic and acidic residues" evidence="6">
    <location>
        <begin position="1"/>
        <end position="14"/>
    </location>
</feature>
<feature type="compositionally biased region" description="Basic and acidic residues" evidence="6">
    <location>
        <begin position="43"/>
        <end position="52"/>
    </location>
</feature>
<dbReference type="GO" id="GO:0035267">
    <property type="term" value="C:NuA4 histone acetyltransferase complex"/>
    <property type="evidence" value="ECO:0007669"/>
    <property type="project" value="TreeGrafter"/>
</dbReference>
<reference evidence="8 9" key="1">
    <citation type="submission" date="2024-04" db="EMBL/GenBank/DDBJ databases">
        <authorList>
            <person name="Rising A."/>
            <person name="Reimegard J."/>
            <person name="Sonavane S."/>
            <person name="Akerstrom W."/>
            <person name="Nylinder S."/>
            <person name="Hedman E."/>
            <person name="Kallberg Y."/>
        </authorList>
    </citation>
    <scope>NUCLEOTIDE SEQUENCE [LARGE SCALE GENOMIC DNA]</scope>
</reference>
<organism evidence="8 9">
    <name type="scientific">Larinioides sclopetarius</name>
    <dbReference type="NCBI Taxonomy" id="280406"/>
    <lineage>
        <taxon>Eukaryota</taxon>
        <taxon>Metazoa</taxon>
        <taxon>Ecdysozoa</taxon>
        <taxon>Arthropoda</taxon>
        <taxon>Chelicerata</taxon>
        <taxon>Arachnida</taxon>
        <taxon>Araneae</taxon>
        <taxon>Araneomorphae</taxon>
        <taxon>Entelegynae</taxon>
        <taxon>Araneoidea</taxon>
        <taxon>Araneidae</taxon>
        <taxon>Larinioides</taxon>
    </lineage>
</organism>
<keyword evidence="3" id="KW-0805">Transcription regulation</keyword>
<evidence type="ECO:0000256" key="1">
    <source>
        <dbReference type="ARBA" id="ARBA00004123"/>
    </source>
</evidence>
<evidence type="ECO:0000313" key="8">
    <source>
        <dbReference type="EMBL" id="CAL1283885.1"/>
    </source>
</evidence>
<sequence length="233" mass="26958">MKVVLKKEEKEKEVSTPPAPDKTPKPKPEKRQISSPPSDTEQPEVKRTKPKTEPSFIDEVEIENEIKITIPPALQNWLIDDWDLVTRQKKILQLPARVTVDHIIASYVKEKVSVKGLSQNMEITIVQITNRIRDCFNSLLGNMLLYKFERPQYAEMLTEYKHLRMCEIYGAIHLLRMFTKLGEMLQSVSSSARAISSLVNHIEDFVRFMSVNPSFFSLNDYVVASPEYHRRAL</sequence>